<dbReference type="InterPro" id="IPR009057">
    <property type="entry name" value="Homeodomain-like_sf"/>
</dbReference>
<dbReference type="EMBL" id="RBVX01000001">
    <property type="protein sequence ID" value="RSL35416.1"/>
    <property type="molecule type" value="Genomic_DNA"/>
</dbReference>
<evidence type="ECO:0000256" key="2">
    <source>
        <dbReference type="ARBA" id="ARBA00023125"/>
    </source>
</evidence>
<keyword evidence="1" id="KW-0805">Transcription regulation</keyword>
<accession>A0A428NAL1</accession>
<dbReference type="Proteomes" id="UP000275076">
    <property type="component" value="Unassembled WGS sequence"/>
</dbReference>
<evidence type="ECO:0000313" key="6">
    <source>
        <dbReference type="EMBL" id="RSL35416.1"/>
    </source>
</evidence>
<dbReference type="AlphaFoldDB" id="A0A428NAL1"/>
<dbReference type="Pfam" id="PF12833">
    <property type="entry name" value="HTH_18"/>
    <property type="match status" value="1"/>
</dbReference>
<feature type="domain" description="HTH araC/xylS-type" evidence="5">
    <location>
        <begin position="659"/>
        <end position="756"/>
    </location>
</feature>
<evidence type="ECO:0000256" key="1">
    <source>
        <dbReference type="ARBA" id="ARBA00023015"/>
    </source>
</evidence>
<feature type="transmembrane region" description="Helical" evidence="4">
    <location>
        <begin position="12"/>
        <end position="35"/>
    </location>
</feature>
<dbReference type="GO" id="GO:0043565">
    <property type="term" value="F:sequence-specific DNA binding"/>
    <property type="evidence" value="ECO:0007669"/>
    <property type="project" value="InterPro"/>
</dbReference>
<dbReference type="InterPro" id="IPR018062">
    <property type="entry name" value="HTH_AraC-typ_CS"/>
</dbReference>
<keyword evidence="4" id="KW-0472">Membrane</keyword>
<organism evidence="6 7">
    <name type="scientific">Salibacterium salarium</name>
    <dbReference type="NCBI Taxonomy" id="284579"/>
    <lineage>
        <taxon>Bacteria</taxon>
        <taxon>Bacillati</taxon>
        <taxon>Bacillota</taxon>
        <taxon>Bacilli</taxon>
        <taxon>Bacillales</taxon>
        <taxon>Bacillaceae</taxon>
    </lineage>
</organism>
<keyword evidence="7" id="KW-1185">Reference proteome</keyword>
<dbReference type="InterPro" id="IPR018060">
    <property type="entry name" value="HTH_AraC"/>
</dbReference>
<protein>
    <submittedName>
        <fullName evidence="6">AraC family transcriptional regulator</fullName>
    </submittedName>
</protein>
<proteinExistence type="predicted"/>
<evidence type="ECO:0000256" key="3">
    <source>
        <dbReference type="ARBA" id="ARBA00023163"/>
    </source>
</evidence>
<name>A0A428NAL1_9BACI</name>
<dbReference type="GO" id="GO:0003700">
    <property type="term" value="F:DNA-binding transcription factor activity"/>
    <property type="evidence" value="ECO:0007669"/>
    <property type="project" value="InterPro"/>
</dbReference>
<keyword evidence="4" id="KW-0812">Transmembrane</keyword>
<feature type="transmembrane region" description="Helical" evidence="4">
    <location>
        <begin position="287"/>
        <end position="310"/>
    </location>
</feature>
<gene>
    <name evidence="6" type="ORF">D7Z54_01275</name>
</gene>
<keyword evidence="3" id="KW-0804">Transcription</keyword>
<comment type="caution">
    <text evidence="6">The sequence shown here is derived from an EMBL/GenBank/DDBJ whole genome shotgun (WGS) entry which is preliminary data.</text>
</comment>
<dbReference type="Gene3D" id="3.30.450.20">
    <property type="entry name" value="PAS domain"/>
    <property type="match status" value="1"/>
</dbReference>
<evidence type="ECO:0000256" key="4">
    <source>
        <dbReference type="SAM" id="Phobius"/>
    </source>
</evidence>
<dbReference type="PANTHER" id="PTHR43280:SF28">
    <property type="entry name" value="HTH-TYPE TRANSCRIPTIONAL ACTIVATOR RHAS"/>
    <property type="match status" value="1"/>
</dbReference>
<dbReference type="OrthoDB" id="1975037at2"/>
<evidence type="ECO:0000313" key="7">
    <source>
        <dbReference type="Proteomes" id="UP000275076"/>
    </source>
</evidence>
<keyword evidence="2" id="KW-0238">DNA-binding</keyword>
<evidence type="ECO:0000259" key="5">
    <source>
        <dbReference type="PROSITE" id="PS01124"/>
    </source>
</evidence>
<dbReference type="Gene3D" id="1.10.10.60">
    <property type="entry name" value="Homeodomain-like"/>
    <property type="match status" value="2"/>
</dbReference>
<dbReference type="SUPFAM" id="SSF46689">
    <property type="entry name" value="Homeodomain-like"/>
    <property type="match status" value="2"/>
</dbReference>
<reference evidence="6 7" key="1">
    <citation type="submission" date="2018-10" db="EMBL/GenBank/DDBJ databases">
        <title>Draft genome sequence of Bacillus salarius IM0101, isolated from a hypersaline soil in Inner Mongolia, China.</title>
        <authorList>
            <person name="Yamprayoonswat W."/>
            <person name="Boonvisut S."/>
            <person name="Jumpathong W."/>
            <person name="Sittihan S."/>
            <person name="Ruangsuj P."/>
            <person name="Wanthongcharoen S."/>
            <person name="Thongpramul N."/>
            <person name="Pimmason S."/>
            <person name="Yu B."/>
            <person name="Yasawong M."/>
        </authorList>
    </citation>
    <scope>NUCLEOTIDE SEQUENCE [LARGE SCALE GENOMIC DNA]</scope>
    <source>
        <strain evidence="6 7">IM0101</strain>
    </source>
</reference>
<dbReference type="SMART" id="SM00342">
    <property type="entry name" value="HTH_ARAC"/>
    <property type="match status" value="1"/>
</dbReference>
<dbReference type="PROSITE" id="PS00041">
    <property type="entry name" value="HTH_ARAC_FAMILY_1"/>
    <property type="match status" value="1"/>
</dbReference>
<dbReference type="PROSITE" id="PS01124">
    <property type="entry name" value="HTH_ARAC_FAMILY_2"/>
    <property type="match status" value="1"/>
</dbReference>
<sequence length="760" mass="88319">MRLDWKSRYFRKSFILILFITSIPGIVFGVGFYGFGVVQVEEELRDIHENQINQRAANIDDQFDYLEVSLSHWAFEPRFNETLLELDYVENFQETRDIVQKLLILKGSHPLIKQVRLFVDAEDPILFSPHYGVISEQEEYDKYHSVLTERQHVHWTSLYDFGSSSVALTHNIPGNSRTPFGTIIVTMDEYKMTQLLKTLTPYDAGVTLMMNENKQTLVSSNSTNYSNFENALKEEVQEQKAGANESFTMEWEGETYSVSSGQMDRIDSEWLYVSAAPISSITSPIVFISNLIIIISLSLLVIAFIMAWFASNRIYSPVRKLLQVLGGEEGDSKHKQDEFEMIKEKWVKLSNESESLQQRLSAQIPQLKQSFLLQLTRGYLYEYSEAELRSRMKNYDWNIEDHKFLIMDVQLTGIYESEIILENDESLVTFAMANIMEESARNYFEQFTTINYHDLSVGMLIITPSSNNVKDDLYLCAENITNAVNDILKLQVTVTLSQSADQVKRIPYLFEEVSQGKRYRNFENQNQLIDLQEQKKESNHVNVYYPFEIEKEIVQAVRRGQINEAKQLTREFLEELTFLGMKEINIQSGMMQLFGTIQKEILHSGIQPNDLFKGRNMFAELTQIRESEWMVEWIVEEVISPYVNILQGRMDFETKRMVEQVVEEIQSDYMKDISLESYADIVGTNPYTLSKAFKRVLGVNFIDYVTTVRMDKAKELLLNTNMKVNEVSEKVGYRHSYFNRIFKKNVGVTPGQYRRLKSSS</sequence>
<dbReference type="PANTHER" id="PTHR43280">
    <property type="entry name" value="ARAC-FAMILY TRANSCRIPTIONAL REGULATOR"/>
    <property type="match status" value="1"/>
</dbReference>
<keyword evidence="4" id="KW-1133">Transmembrane helix</keyword>